<dbReference type="RefSeq" id="WP_043351157.1">
    <property type="nucleotide sequence ID" value="NZ_CP003811.1"/>
</dbReference>
<evidence type="ECO:0000313" key="1">
    <source>
        <dbReference type="EMBL" id="AIQ92053.1"/>
    </source>
</evidence>
<dbReference type="AlphaFoldDB" id="A0A089P1Y7"/>
<dbReference type="EMBL" id="CP003811">
    <property type="protein sequence ID" value="AIQ92053.1"/>
    <property type="molecule type" value="Genomic_DNA"/>
</dbReference>
<dbReference type="KEGG" id="mor:MOC_4298"/>
<dbReference type="eggNOG" id="ENOG5033G0E">
    <property type="taxonomic scope" value="Bacteria"/>
</dbReference>
<accession>A0A089P1Y7</accession>
<dbReference type="STRING" id="693986.MOC_4298"/>
<keyword evidence="2" id="KW-1185">Reference proteome</keyword>
<name>A0A089P1Y7_9HYPH</name>
<dbReference type="HOGENOM" id="CLU_187615_1_0_5"/>
<proteinExistence type="predicted"/>
<dbReference type="GeneID" id="96606022"/>
<dbReference type="Proteomes" id="UP000029492">
    <property type="component" value="Chromosome"/>
</dbReference>
<organism evidence="1 2">
    <name type="scientific">Methylobacterium oryzae CBMB20</name>
    <dbReference type="NCBI Taxonomy" id="693986"/>
    <lineage>
        <taxon>Bacteria</taxon>
        <taxon>Pseudomonadati</taxon>
        <taxon>Pseudomonadota</taxon>
        <taxon>Alphaproteobacteria</taxon>
        <taxon>Hyphomicrobiales</taxon>
        <taxon>Methylobacteriaceae</taxon>
        <taxon>Methylobacterium</taxon>
    </lineage>
</organism>
<evidence type="ECO:0000313" key="2">
    <source>
        <dbReference type="Proteomes" id="UP000029492"/>
    </source>
</evidence>
<protein>
    <submittedName>
        <fullName evidence="1">Protein of unassigned function</fullName>
    </submittedName>
</protein>
<sequence length="76" mass="8499">MRSYNLFQLKSVEGLCCAVPEASTVPPFIGAGRWTFGGKLCDGSRQPLDFDDRAADTAVRFNGFYLFQTVDRRFIA</sequence>
<reference evidence="1 2" key="1">
    <citation type="journal article" date="2014" name="PLoS ONE">
        <title>Genome Information of Methylobacterium oryzae, a Plant-Probiotic Methylotroph in the Phyllosphere.</title>
        <authorList>
            <person name="Kwak M.J."/>
            <person name="Jeong H."/>
            <person name="Madhaiyan M."/>
            <person name="Lee Y."/>
            <person name="Sa T.M."/>
            <person name="Oh T.K."/>
            <person name="Kim J.F."/>
        </authorList>
    </citation>
    <scope>NUCLEOTIDE SEQUENCE [LARGE SCALE GENOMIC DNA]</scope>
    <source>
        <strain evidence="1 2">CBMB20</strain>
    </source>
</reference>
<gene>
    <name evidence="1" type="ORF">MOC_4298</name>
</gene>